<evidence type="ECO:0000256" key="8">
    <source>
        <dbReference type="ARBA" id="ARBA00022840"/>
    </source>
</evidence>
<evidence type="ECO:0000256" key="9">
    <source>
        <dbReference type="ARBA" id="ARBA00023294"/>
    </source>
</evidence>
<evidence type="ECO:0000256" key="5">
    <source>
        <dbReference type="ARBA" id="ARBA00022679"/>
    </source>
</evidence>
<dbReference type="InterPro" id="IPR000270">
    <property type="entry name" value="PB1_dom"/>
</dbReference>
<dbReference type="Proteomes" id="UP000594263">
    <property type="component" value="Unplaced"/>
</dbReference>
<dbReference type="FunFam" id="3.30.200.20:FF:000081">
    <property type="entry name" value="Octicosapeptide/phox/Bem1p domain kinase superfamily protein"/>
    <property type="match status" value="1"/>
</dbReference>
<dbReference type="PRINTS" id="PR00109">
    <property type="entry name" value="TYRKINASE"/>
</dbReference>
<feature type="region of interest" description="Disordered" evidence="11">
    <location>
        <begin position="905"/>
        <end position="926"/>
    </location>
</feature>
<organism evidence="13 14">
    <name type="scientific">Kalanchoe fedtschenkoi</name>
    <name type="common">Lavender scallops</name>
    <name type="synonym">South American air plant</name>
    <dbReference type="NCBI Taxonomy" id="63787"/>
    <lineage>
        <taxon>Eukaryota</taxon>
        <taxon>Viridiplantae</taxon>
        <taxon>Streptophyta</taxon>
        <taxon>Embryophyta</taxon>
        <taxon>Tracheophyta</taxon>
        <taxon>Spermatophyta</taxon>
        <taxon>Magnoliopsida</taxon>
        <taxon>eudicotyledons</taxon>
        <taxon>Gunneridae</taxon>
        <taxon>Pentapetalae</taxon>
        <taxon>Saxifragales</taxon>
        <taxon>Crassulaceae</taxon>
        <taxon>Kalanchoe</taxon>
    </lineage>
</organism>
<feature type="binding site" evidence="10">
    <location>
        <position position="982"/>
    </location>
    <ligand>
        <name>ATP</name>
        <dbReference type="ChEBI" id="CHEBI:30616"/>
    </ligand>
</feature>
<accession>A0A7N0UQQ1</accession>
<keyword evidence="5" id="KW-0808">Transferase</keyword>
<dbReference type="InterPro" id="IPR008271">
    <property type="entry name" value="Ser/Thr_kinase_AS"/>
</dbReference>
<keyword evidence="4" id="KW-0597">Phosphoprotein</keyword>
<evidence type="ECO:0000259" key="12">
    <source>
        <dbReference type="PROSITE" id="PS50011"/>
    </source>
</evidence>
<keyword evidence="14" id="KW-1185">Reference proteome</keyword>
<evidence type="ECO:0000256" key="3">
    <source>
        <dbReference type="ARBA" id="ARBA00022527"/>
    </source>
</evidence>
<keyword evidence="2" id="KW-0963">Cytoplasm</keyword>
<dbReference type="PROSITE" id="PS50011">
    <property type="entry name" value="PROTEIN_KINASE_DOM"/>
    <property type="match status" value="1"/>
</dbReference>
<keyword evidence="8 10" id="KW-0067">ATP-binding</keyword>
<dbReference type="EnsemblPlants" id="Kaladp0076s0385.1.v1.1">
    <property type="protein sequence ID" value="Kaladp0076s0385.1.v1.1"/>
    <property type="gene ID" value="Kaladp0076s0385.v1.1"/>
</dbReference>
<dbReference type="SUPFAM" id="SSF56112">
    <property type="entry name" value="Protein kinase-like (PK-like)"/>
    <property type="match status" value="1"/>
</dbReference>
<dbReference type="CDD" id="cd13999">
    <property type="entry name" value="STKc_MAP3K-like"/>
    <property type="match status" value="1"/>
</dbReference>
<dbReference type="Gene3D" id="3.10.20.90">
    <property type="entry name" value="Phosphatidylinositol 3-kinase Catalytic Subunit, Chain A, domain 1"/>
    <property type="match status" value="1"/>
</dbReference>
<name>A0A7N0UQQ1_KALFE</name>
<protein>
    <recommendedName>
        <fullName evidence="12">Protein kinase domain-containing protein</fullName>
    </recommendedName>
</protein>
<dbReference type="Gene3D" id="3.30.200.20">
    <property type="entry name" value="Phosphorylase Kinase, domain 1"/>
    <property type="match status" value="1"/>
</dbReference>
<keyword evidence="3" id="KW-0723">Serine/threonine-protein kinase</keyword>
<feature type="compositionally biased region" description="Basic and acidic residues" evidence="11">
    <location>
        <begin position="611"/>
        <end position="635"/>
    </location>
</feature>
<feature type="compositionally biased region" description="Polar residues" evidence="11">
    <location>
        <begin position="587"/>
        <end position="603"/>
    </location>
</feature>
<feature type="region of interest" description="Disordered" evidence="11">
    <location>
        <begin position="1"/>
        <end position="23"/>
    </location>
</feature>
<feature type="compositionally biased region" description="Polar residues" evidence="11">
    <location>
        <begin position="359"/>
        <end position="377"/>
    </location>
</feature>
<dbReference type="GO" id="GO:0005737">
    <property type="term" value="C:cytoplasm"/>
    <property type="evidence" value="ECO:0007669"/>
    <property type="project" value="UniProtKB-SubCell"/>
</dbReference>
<keyword evidence="7" id="KW-0418">Kinase</keyword>
<dbReference type="InterPro" id="IPR050167">
    <property type="entry name" value="Ser_Thr_protein_kinase"/>
</dbReference>
<feature type="region of interest" description="Disordered" evidence="11">
    <location>
        <begin position="587"/>
        <end position="635"/>
    </location>
</feature>
<sequence>MSSEVPGSSSHWAQPGSACNAPMQKNQIPANIFANNVSVQTGEEFSMGFVQNLSGPKLAPQLDLSRDGEQTTGRHQNNQLAYEDLARILGLQRMNSECMSETSEFASARGSVTDINNGCYNDTISKFQKQVTDDARGSKKLQNETTRSDARPIAPAIHSESSHQNQPPGSVNADGSLSEKIKFLCSFGGKILPRPGDGKLRYVGGDTRIISIYKNLSWAGLVKKTSLICNQPHSIKYQLPGEDLDSLISVSSDEDLQNMIEEYYGLEKTEGSQRPRLFLIPLNECERSSSFESSTILQSSPDYQYVIAVNGVLDPSPRHNLKAQYFGNEVNQCGGDLDRRPTSCMDSPTVIHPLDVGNNSMNISYPTQHSKESQSVLKSPKPSPNLGQQGDSSNINVRINENVSCRDSNGSNSSFITAHLPPDDTIPDAPGYSYGTQRPVMVNDIRSNKHVDTVLDQQHSACYQNRQPSHDLLPHPVPSSNEDFDKVLRGRPAPYQKSLQTEKSLACPDGVTGLLTGSTESNDYHNGMLHAYSDSKLQEHGGTSAHCSLEGTGPSSLNFGKARLSPLLVSDAPENNLQIRNQILNVQSGGSHSRSDLPNTSNFGEMLMPGRNEDNFPTKDGRNRKEQKSHQDANGKDYVTIPEAYKTNAEPFPGQSNKAHEMLYPAPLSQLNVMMNVNSTSDSIQSLGNPQNLSSTEVYWDKGSAPQQGQLEKGTSYQSTEFQKYQLNEMVHGAQRTDLSWGQYAESTSIFLATNAQSHHEKALGDLLPGLSIGVPNDAAHLPTLKDAVSQHPSQVSSAQLDPFAFYDQPALSLRSYQISPTTMSENQTEPVVHKRETSLLDCEFNICFDQNVENLGHEKSYSEISTYDKSSLVGKDATFSQPLNPKLSLETGIVDGVRSDACSPNVTDGDHLSPDNELEDGSCSEGKDVSFSDAVIAEMEAGIYGLQIIKNADLEELRELGSGTYGTVYHGKWRGSDVAIKRIKRSCFAGRSSEEERLTKDFWREAQILSNLHHPNVLAFYGVVPDGAGGTLATVTEFMVNGSLRNVLLKKDRSLDRRKKLIIAMDAAFGMEYLHSKNIVHFDLKCDNLLVNLRDPQRPICKVGDFGLSRIKRNTLVSGGVRGTLPWMAPELLNGSSSKVSEKVDVFSFGIAMWEILTGEEPYGDMHCGAIIGGIVKNTLRPPIPQRCDSEWRMLMEQCWSPDPEGRPSFTEITNRLRAMSVALQPKGLHNR</sequence>
<keyword evidence="9" id="KW-0927">Auxin signaling pathway</keyword>
<comment type="subcellular location">
    <subcellularLocation>
        <location evidence="1">Cytoplasm</location>
    </subcellularLocation>
</comment>
<dbReference type="CDD" id="cd06410">
    <property type="entry name" value="PB1_UP2"/>
    <property type="match status" value="1"/>
</dbReference>
<dbReference type="InterPro" id="IPR017441">
    <property type="entry name" value="Protein_kinase_ATP_BS"/>
</dbReference>
<evidence type="ECO:0000313" key="13">
    <source>
        <dbReference type="EnsemblPlants" id="Kaladp0076s0385.1.v1.1"/>
    </source>
</evidence>
<dbReference type="FunFam" id="3.10.20.90:FF:000058">
    <property type="entry name" value="Octicosapeptide/phox/Bem1p domain kinase superfamily protein"/>
    <property type="match status" value="1"/>
</dbReference>
<feature type="compositionally biased region" description="Polar residues" evidence="11">
    <location>
        <begin position="1"/>
        <end position="12"/>
    </location>
</feature>
<dbReference type="OMA" id="FHSENRI"/>
<evidence type="ECO:0000256" key="7">
    <source>
        <dbReference type="ARBA" id="ARBA00022777"/>
    </source>
</evidence>
<dbReference type="AlphaFoldDB" id="A0A7N0UQQ1"/>
<dbReference type="SMART" id="SM00220">
    <property type="entry name" value="S_TKc"/>
    <property type="match status" value="1"/>
</dbReference>
<evidence type="ECO:0000256" key="10">
    <source>
        <dbReference type="PROSITE-ProRule" id="PRU10141"/>
    </source>
</evidence>
<dbReference type="GO" id="GO:0005524">
    <property type="term" value="F:ATP binding"/>
    <property type="evidence" value="ECO:0007669"/>
    <property type="project" value="UniProtKB-UniRule"/>
</dbReference>
<dbReference type="PROSITE" id="PS00108">
    <property type="entry name" value="PROTEIN_KINASE_ST"/>
    <property type="match status" value="1"/>
</dbReference>
<dbReference type="PANTHER" id="PTHR23257:SF842">
    <property type="entry name" value="KINASE SUPERFAMILY WITH OCTICOSAPEPTIDE_PHOX_BEM1P DOMAIN-CONTAINING PROTEIN"/>
    <property type="match status" value="1"/>
</dbReference>
<feature type="domain" description="Protein kinase" evidence="12">
    <location>
        <begin position="955"/>
        <end position="1225"/>
    </location>
</feature>
<dbReference type="SUPFAM" id="SSF54277">
    <property type="entry name" value="CAD &amp; PB1 domains"/>
    <property type="match status" value="1"/>
</dbReference>
<proteinExistence type="predicted"/>
<dbReference type="SMART" id="SM00666">
    <property type="entry name" value="PB1"/>
    <property type="match status" value="1"/>
</dbReference>
<keyword evidence="6 10" id="KW-0547">Nucleotide-binding</keyword>
<dbReference type="GO" id="GO:0004674">
    <property type="term" value="F:protein serine/threonine kinase activity"/>
    <property type="evidence" value="ECO:0007669"/>
    <property type="project" value="UniProtKB-KW"/>
</dbReference>
<evidence type="ECO:0000256" key="11">
    <source>
        <dbReference type="SAM" id="MobiDB-lite"/>
    </source>
</evidence>
<dbReference type="InterPro" id="IPR001245">
    <property type="entry name" value="Ser-Thr/Tyr_kinase_cat_dom"/>
</dbReference>
<feature type="region of interest" description="Disordered" evidence="11">
    <location>
        <begin position="359"/>
        <end position="437"/>
    </location>
</feature>
<dbReference type="Gene3D" id="1.10.510.10">
    <property type="entry name" value="Transferase(Phosphotransferase) domain 1"/>
    <property type="match status" value="1"/>
</dbReference>
<dbReference type="InterPro" id="IPR000719">
    <property type="entry name" value="Prot_kinase_dom"/>
</dbReference>
<dbReference type="Pfam" id="PF00564">
    <property type="entry name" value="PB1"/>
    <property type="match status" value="1"/>
</dbReference>
<dbReference type="Pfam" id="PF07714">
    <property type="entry name" value="PK_Tyr_Ser-Thr"/>
    <property type="match status" value="1"/>
</dbReference>
<dbReference type="PANTHER" id="PTHR23257">
    <property type="entry name" value="SERINE-THREONINE PROTEIN KINASE"/>
    <property type="match status" value="1"/>
</dbReference>
<evidence type="ECO:0000256" key="6">
    <source>
        <dbReference type="ARBA" id="ARBA00022741"/>
    </source>
</evidence>
<evidence type="ECO:0000256" key="2">
    <source>
        <dbReference type="ARBA" id="ARBA00022490"/>
    </source>
</evidence>
<dbReference type="Gramene" id="Kaladp0076s0385.1.v1.1">
    <property type="protein sequence ID" value="Kaladp0076s0385.1.v1.1"/>
    <property type="gene ID" value="Kaladp0076s0385.v1.1"/>
</dbReference>
<dbReference type="FunFam" id="1.10.510.10:FF:000142">
    <property type="entry name" value="Octicosapeptide/phox/Bem1p domain kinase superfamily protein"/>
    <property type="match status" value="1"/>
</dbReference>
<evidence type="ECO:0000313" key="14">
    <source>
        <dbReference type="Proteomes" id="UP000594263"/>
    </source>
</evidence>
<evidence type="ECO:0000256" key="1">
    <source>
        <dbReference type="ARBA" id="ARBA00004496"/>
    </source>
</evidence>
<evidence type="ECO:0000256" key="4">
    <source>
        <dbReference type="ARBA" id="ARBA00022553"/>
    </source>
</evidence>
<feature type="compositionally biased region" description="Polar residues" evidence="11">
    <location>
        <begin position="385"/>
        <end position="416"/>
    </location>
</feature>
<dbReference type="PROSITE" id="PS00107">
    <property type="entry name" value="PROTEIN_KINASE_ATP"/>
    <property type="match status" value="1"/>
</dbReference>
<dbReference type="InterPro" id="IPR011009">
    <property type="entry name" value="Kinase-like_dom_sf"/>
</dbReference>
<reference evidence="13" key="1">
    <citation type="submission" date="2021-01" db="UniProtKB">
        <authorList>
            <consortium name="EnsemblPlants"/>
        </authorList>
    </citation>
    <scope>IDENTIFICATION</scope>
</reference>
<dbReference type="GO" id="GO:0010928">
    <property type="term" value="P:regulation of auxin mediated signaling pathway"/>
    <property type="evidence" value="ECO:0007669"/>
    <property type="project" value="UniProtKB-ARBA"/>
</dbReference>
<dbReference type="GO" id="GO:0009734">
    <property type="term" value="P:auxin-activated signaling pathway"/>
    <property type="evidence" value="ECO:0007669"/>
    <property type="project" value="UniProtKB-KW"/>
</dbReference>
<feature type="region of interest" description="Disordered" evidence="11">
    <location>
        <begin position="131"/>
        <end position="151"/>
    </location>
</feature>